<dbReference type="Gene3D" id="1.10.357.10">
    <property type="entry name" value="Tetracycline Repressor, domain 2"/>
    <property type="match status" value="1"/>
</dbReference>
<dbReference type="SUPFAM" id="SSF48498">
    <property type="entry name" value="Tetracyclin repressor-like, C-terminal domain"/>
    <property type="match status" value="1"/>
</dbReference>
<sequence>MHHCSQLAAQSQARSLAITDPVQALRSLTRTQLPTTERTRLEWATWVQFWSAAPAFPDAQEVNATAYQRWLDTVTTLIQTGQDQHVLVDTPVDALRDVFAALIDGLGIRVMTGGLDADRAVTLADQLILGHMVSETYHHHHTTTGYSSL</sequence>
<proteinExistence type="predicted"/>
<feature type="domain" description="BetI-type transcriptional repressor C-terminal" evidence="1">
    <location>
        <begin position="21"/>
        <end position="128"/>
    </location>
</feature>
<dbReference type="RefSeq" id="WP_279674449.1">
    <property type="nucleotide sequence ID" value="NZ_CP122566.1"/>
</dbReference>
<name>A0AAJ6ALF7_9MICC</name>
<dbReference type="Proteomes" id="UP001224674">
    <property type="component" value="Chromosome"/>
</dbReference>
<dbReference type="AlphaFoldDB" id="A0AAJ6ALF7"/>
<dbReference type="InterPro" id="IPR036271">
    <property type="entry name" value="Tet_transcr_reg_TetR-rel_C_sf"/>
</dbReference>
<evidence type="ECO:0000313" key="2">
    <source>
        <dbReference type="EMBL" id="WGH92245.1"/>
    </source>
</evidence>
<dbReference type="EMBL" id="CP122566">
    <property type="protein sequence ID" value="WGH92245.1"/>
    <property type="molecule type" value="Genomic_DNA"/>
</dbReference>
<keyword evidence="3" id="KW-1185">Reference proteome</keyword>
<gene>
    <name evidence="2" type="ORF">QDX21_07870</name>
</gene>
<dbReference type="Pfam" id="PF13977">
    <property type="entry name" value="TetR_C_6"/>
    <property type="match status" value="1"/>
</dbReference>
<accession>A0AAJ6ALF7</accession>
<organism evidence="2 3">
    <name type="scientific">Auritidibacter ignavus</name>
    <dbReference type="NCBI Taxonomy" id="678932"/>
    <lineage>
        <taxon>Bacteria</taxon>
        <taxon>Bacillati</taxon>
        <taxon>Actinomycetota</taxon>
        <taxon>Actinomycetes</taxon>
        <taxon>Micrococcales</taxon>
        <taxon>Micrococcaceae</taxon>
        <taxon>Auritidibacter</taxon>
    </lineage>
</organism>
<evidence type="ECO:0000259" key="1">
    <source>
        <dbReference type="Pfam" id="PF13977"/>
    </source>
</evidence>
<evidence type="ECO:0000313" key="3">
    <source>
        <dbReference type="Proteomes" id="UP001224674"/>
    </source>
</evidence>
<reference evidence="2 3" key="1">
    <citation type="submission" date="2023-03" db="EMBL/GenBank/DDBJ databases">
        <title>Complete genome sequences of several Auritidibacter ignavus strains isolated from ear infections.</title>
        <authorList>
            <person name="Baehr T."/>
            <person name="Baumhoegger A.M."/>
        </authorList>
    </citation>
    <scope>NUCLEOTIDE SEQUENCE [LARGE SCALE GENOMIC DNA]</scope>
    <source>
        <strain evidence="2 3">BABAE-6</strain>
    </source>
</reference>
<protein>
    <submittedName>
        <fullName evidence="2">TetR family transcriptional regulator C-terminal domain-containing protein</fullName>
    </submittedName>
</protein>
<dbReference type="InterPro" id="IPR039538">
    <property type="entry name" value="BetI_C"/>
</dbReference>